<protein>
    <submittedName>
        <fullName evidence="2">Threonyl-tRNA synthetase</fullName>
    </submittedName>
</protein>
<keyword evidence="2" id="KW-0436">Ligase</keyword>
<proteinExistence type="predicted"/>
<feature type="domain" description="Up-regulator of cell proliferation-like" evidence="1">
    <location>
        <begin position="43"/>
        <end position="145"/>
    </location>
</feature>
<sequence length="199" mass="22381">MNDPDICITGLGGFSAEMVLKQRSPQQCSSLLRASVSENTPLSSATEYYFIANNQAGKAKETLGLLSKLALQWDRNKSQFLVKEQSNNSAELVKKLRSTLQGLGSSSPKSTSIQDMAVTARELGIQVDEDDGECWTAPEHIEEITAEIQDVAKYKRAMLRLQGDLWKSLAKVEKELCRMKGQRDVPPEDYRSQLRERWR</sequence>
<evidence type="ECO:0000259" key="1">
    <source>
        <dbReference type="Pfam" id="PF25496"/>
    </source>
</evidence>
<evidence type="ECO:0000313" key="3">
    <source>
        <dbReference type="Proteomes" id="UP000297703"/>
    </source>
</evidence>
<dbReference type="OrthoDB" id="9428660at2759"/>
<dbReference type="STRING" id="55544.A0A4D9DMW5"/>
<dbReference type="PANTHER" id="PTHR14819">
    <property type="entry name" value="GTP-BINDING"/>
    <property type="match status" value="1"/>
</dbReference>
<dbReference type="PANTHER" id="PTHR14819:SF9">
    <property type="entry name" value="UP-REGULATOR OF CELL PROLIFERATION-LIKE"/>
    <property type="match status" value="1"/>
</dbReference>
<reference evidence="2 3" key="1">
    <citation type="submission" date="2019-04" db="EMBL/GenBank/DDBJ databases">
        <title>Draft genome of the big-headed turtle Platysternon megacephalum.</title>
        <authorList>
            <person name="Gong S."/>
        </authorList>
    </citation>
    <scope>NUCLEOTIDE SEQUENCE [LARGE SCALE GENOMIC DNA]</scope>
    <source>
        <strain evidence="2">DO16091913</strain>
        <tissue evidence="2">Muscle</tissue>
    </source>
</reference>
<reference evidence="2 3" key="2">
    <citation type="submission" date="2019-04" db="EMBL/GenBank/DDBJ databases">
        <title>The genome sequence of big-headed turtle.</title>
        <authorList>
            <person name="Gong S."/>
        </authorList>
    </citation>
    <scope>NUCLEOTIDE SEQUENCE [LARGE SCALE GENOMIC DNA]</scope>
    <source>
        <strain evidence="2">DO16091913</strain>
        <tissue evidence="2">Muscle</tissue>
    </source>
</reference>
<dbReference type="GO" id="GO:0004812">
    <property type="term" value="F:aminoacyl-tRNA ligase activity"/>
    <property type="evidence" value="ECO:0007669"/>
    <property type="project" value="UniProtKB-KW"/>
</dbReference>
<organism evidence="2 3">
    <name type="scientific">Platysternon megacephalum</name>
    <name type="common">big-headed turtle</name>
    <dbReference type="NCBI Taxonomy" id="55544"/>
    <lineage>
        <taxon>Eukaryota</taxon>
        <taxon>Metazoa</taxon>
        <taxon>Chordata</taxon>
        <taxon>Craniata</taxon>
        <taxon>Vertebrata</taxon>
        <taxon>Euteleostomi</taxon>
        <taxon>Archelosauria</taxon>
        <taxon>Testudinata</taxon>
        <taxon>Testudines</taxon>
        <taxon>Cryptodira</taxon>
        <taxon>Durocryptodira</taxon>
        <taxon>Testudinoidea</taxon>
        <taxon>Platysternidae</taxon>
        <taxon>Platysternon</taxon>
    </lineage>
</organism>
<dbReference type="AlphaFoldDB" id="A0A4D9DMW5"/>
<keyword evidence="3" id="KW-1185">Reference proteome</keyword>
<name>A0A4D9DMW5_9SAUR</name>
<accession>A0A4D9DMW5</accession>
<gene>
    <name evidence="2" type="ORF">DR999_PMT21906</name>
</gene>
<dbReference type="Proteomes" id="UP000297703">
    <property type="component" value="Unassembled WGS sequence"/>
</dbReference>
<dbReference type="InterPro" id="IPR052986">
    <property type="entry name" value="VLIG_GTPase"/>
</dbReference>
<dbReference type="Pfam" id="PF25496">
    <property type="entry name" value="URGCP"/>
    <property type="match status" value="1"/>
</dbReference>
<dbReference type="EMBL" id="QXTE01000707">
    <property type="protein sequence ID" value="TFJ96313.1"/>
    <property type="molecule type" value="Genomic_DNA"/>
</dbReference>
<comment type="caution">
    <text evidence="2">The sequence shown here is derived from an EMBL/GenBank/DDBJ whole genome shotgun (WGS) entry which is preliminary data.</text>
</comment>
<dbReference type="InterPro" id="IPR057365">
    <property type="entry name" value="URGCP"/>
</dbReference>
<keyword evidence="2" id="KW-0030">Aminoacyl-tRNA synthetase</keyword>
<evidence type="ECO:0000313" key="2">
    <source>
        <dbReference type="EMBL" id="TFJ96313.1"/>
    </source>
</evidence>